<keyword evidence="6" id="KW-1185">Reference proteome</keyword>
<dbReference type="InterPro" id="IPR052020">
    <property type="entry name" value="Cyclic_di-GMP/3'3'-cGAMP_PDE"/>
</dbReference>
<feature type="domain" description="HD-GYP" evidence="4">
    <location>
        <begin position="244"/>
        <end position="441"/>
    </location>
</feature>
<dbReference type="SUPFAM" id="SSF109604">
    <property type="entry name" value="HD-domain/PDEase-like"/>
    <property type="match status" value="1"/>
</dbReference>
<dbReference type="PROSITE" id="PS51831">
    <property type="entry name" value="HD"/>
    <property type="match status" value="1"/>
</dbReference>
<accession>A0A1L3SXK4</accession>
<keyword evidence="1" id="KW-1133">Transmembrane helix</keyword>
<gene>
    <name evidence="5" type="ORF">BSQ44_24135</name>
</gene>
<feature type="domain" description="HAMP" evidence="2">
    <location>
        <begin position="189"/>
        <end position="242"/>
    </location>
</feature>
<dbReference type="PROSITE" id="PS51832">
    <property type="entry name" value="HD_GYP"/>
    <property type="match status" value="1"/>
</dbReference>
<dbReference type="SUPFAM" id="SSF158472">
    <property type="entry name" value="HAMP domain-like"/>
    <property type="match status" value="1"/>
</dbReference>
<dbReference type="Gene3D" id="1.10.3210.10">
    <property type="entry name" value="Hypothetical protein af1432"/>
    <property type="match status" value="1"/>
</dbReference>
<dbReference type="InterPro" id="IPR003660">
    <property type="entry name" value="HAMP_dom"/>
</dbReference>
<dbReference type="AlphaFoldDB" id="A0A1L3SXK4"/>
<dbReference type="InterPro" id="IPR037522">
    <property type="entry name" value="HD_GYP_dom"/>
</dbReference>
<dbReference type="GO" id="GO:0007165">
    <property type="term" value="P:signal transduction"/>
    <property type="evidence" value="ECO:0007669"/>
    <property type="project" value="InterPro"/>
</dbReference>
<keyword evidence="1" id="KW-0472">Membrane</keyword>
<proteinExistence type="predicted"/>
<name>A0A1L3SXK4_9HYPH</name>
<dbReference type="SMART" id="SM00304">
    <property type="entry name" value="HAMP"/>
    <property type="match status" value="1"/>
</dbReference>
<sequence length="452" mass="49203">MTVQRRSQTSISIQTKLTWLVLSSLGVALLMASVISMWHEANQFLLKKQETMAATAQVFGAAVSAATADDDAAGVQQSLRGIARIPHLLYAEVIDRDGSQLASIGSVVRLESDVDIGDTFASKNLWLLLFADTVAVTTPVIDGGEEVGKLILIAESDLLSQVWKVLGYALVGSAVALVPSLLLAWRLQRSITRPLHQLTCAMDDVARTGKYSQVSIETPDAETAQLAASFNAMVSEIGAATDKILSREGEIIQRLSRAGELRDDQTGQHVVRVAKISRVVAEKLGLDPTFVEDLCRASPMHDVGKISIPDAILHKPGKLDDDERREMETHALRGYEILSGSDSELVQLAAEIALSHHERWDGKGYPRRISGDDIPISGRLTAVADVCDALLSERPYKKPWPLSEVKRHFAENAGTHFDPACVDALLSCWSQVEEVYANDRGEATFRYPAIAS</sequence>
<dbReference type="GO" id="GO:0016020">
    <property type="term" value="C:membrane"/>
    <property type="evidence" value="ECO:0007669"/>
    <property type="project" value="InterPro"/>
</dbReference>
<evidence type="ECO:0000259" key="4">
    <source>
        <dbReference type="PROSITE" id="PS51832"/>
    </source>
</evidence>
<dbReference type="Pfam" id="PF13487">
    <property type="entry name" value="HD_5"/>
    <property type="match status" value="1"/>
</dbReference>
<dbReference type="CDD" id="cd06225">
    <property type="entry name" value="HAMP"/>
    <property type="match status" value="1"/>
</dbReference>
<evidence type="ECO:0000259" key="3">
    <source>
        <dbReference type="PROSITE" id="PS51831"/>
    </source>
</evidence>
<dbReference type="Pfam" id="PF00672">
    <property type="entry name" value="HAMP"/>
    <property type="match status" value="1"/>
</dbReference>
<dbReference type="GO" id="GO:0008081">
    <property type="term" value="F:phosphoric diester hydrolase activity"/>
    <property type="evidence" value="ECO:0007669"/>
    <property type="project" value="UniProtKB-ARBA"/>
</dbReference>
<keyword evidence="1" id="KW-0812">Transmembrane</keyword>
<dbReference type="SMART" id="SM00471">
    <property type="entry name" value="HDc"/>
    <property type="match status" value="1"/>
</dbReference>
<evidence type="ECO:0000256" key="1">
    <source>
        <dbReference type="SAM" id="Phobius"/>
    </source>
</evidence>
<evidence type="ECO:0000313" key="6">
    <source>
        <dbReference type="Proteomes" id="UP000182840"/>
    </source>
</evidence>
<organism evidence="5 6">
    <name type="scientific">Aquibium oceanicum</name>
    <dbReference type="NCBI Taxonomy" id="1670800"/>
    <lineage>
        <taxon>Bacteria</taxon>
        <taxon>Pseudomonadati</taxon>
        <taxon>Pseudomonadota</taxon>
        <taxon>Alphaproteobacteria</taxon>
        <taxon>Hyphomicrobiales</taxon>
        <taxon>Phyllobacteriaceae</taxon>
        <taxon>Aquibium</taxon>
    </lineage>
</organism>
<dbReference type="PANTHER" id="PTHR45228:SF1">
    <property type="entry name" value="CYCLIC DI-GMP PHOSPHODIESTERASE TM_0186"/>
    <property type="match status" value="1"/>
</dbReference>
<evidence type="ECO:0000313" key="5">
    <source>
        <dbReference type="EMBL" id="APH74110.1"/>
    </source>
</evidence>
<feature type="transmembrane region" description="Helical" evidence="1">
    <location>
        <begin position="20"/>
        <end position="38"/>
    </location>
</feature>
<dbReference type="EMBL" id="CP018171">
    <property type="protein sequence ID" value="APH74110.1"/>
    <property type="molecule type" value="Genomic_DNA"/>
</dbReference>
<dbReference type="RefSeq" id="WP_072607574.1">
    <property type="nucleotide sequence ID" value="NZ_CP018171.1"/>
</dbReference>
<dbReference type="PROSITE" id="PS50885">
    <property type="entry name" value="HAMP"/>
    <property type="match status" value="1"/>
</dbReference>
<dbReference type="CDD" id="cd00077">
    <property type="entry name" value="HDc"/>
    <property type="match status" value="1"/>
</dbReference>
<dbReference type="OrthoDB" id="9802066at2"/>
<reference evidence="6" key="1">
    <citation type="submission" date="2016-11" db="EMBL/GenBank/DDBJ databases">
        <title>Mesorhizobium oceanicum sp. nov., isolated from deep seawater in South China Sea.</title>
        <authorList>
            <person name="Fu G.-Y."/>
        </authorList>
    </citation>
    <scope>NUCLEOTIDE SEQUENCE [LARGE SCALE GENOMIC DNA]</scope>
    <source>
        <strain evidence="6">B7</strain>
    </source>
</reference>
<feature type="domain" description="HD" evidence="3">
    <location>
        <begin position="266"/>
        <end position="390"/>
    </location>
</feature>
<dbReference type="InterPro" id="IPR006674">
    <property type="entry name" value="HD_domain"/>
</dbReference>
<protein>
    <submittedName>
        <fullName evidence="5">Uncharacterized protein</fullName>
    </submittedName>
</protein>
<dbReference type="Proteomes" id="UP000182840">
    <property type="component" value="Chromosome"/>
</dbReference>
<dbReference type="PANTHER" id="PTHR45228">
    <property type="entry name" value="CYCLIC DI-GMP PHOSPHODIESTERASE TM_0186-RELATED"/>
    <property type="match status" value="1"/>
</dbReference>
<dbReference type="KEGG" id="meso:BSQ44_24135"/>
<dbReference type="STRING" id="1670800.BSQ44_24135"/>
<dbReference type="InterPro" id="IPR003607">
    <property type="entry name" value="HD/PDEase_dom"/>
</dbReference>
<evidence type="ECO:0000259" key="2">
    <source>
        <dbReference type="PROSITE" id="PS50885"/>
    </source>
</evidence>
<dbReference type="Gene3D" id="6.10.340.10">
    <property type="match status" value="1"/>
</dbReference>